<dbReference type="GO" id="GO:0017089">
    <property type="term" value="F:glycolipid transfer activity"/>
    <property type="evidence" value="ECO:0007669"/>
    <property type="project" value="TreeGrafter"/>
</dbReference>
<keyword evidence="3 4" id="KW-0574">Periplasm</keyword>
<dbReference type="GO" id="GO:0009279">
    <property type="term" value="C:cell outer membrane"/>
    <property type="evidence" value="ECO:0007669"/>
    <property type="project" value="TreeGrafter"/>
</dbReference>
<dbReference type="PANTHER" id="PTHR36504">
    <property type="entry name" value="LIPOPOLYSACCHARIDE EXPORT SYSTEM PROTEIN LPTA"/>
    <property type="match status" value="1"/>
</dbReference>
<feature type="chain" id="PRO_5017490908" description="Lipopolysaccharide export system protein LptA" evidence="4">
    <location>
        <begin position="23"/>
        <end position="169"/>
    </location>
</feature>
<gene>
    <name evidence="4" type="primary">lptA</name>
    <name evidence="6" type="ORF">SAMN05660284_01056</name>
</gene>
<keyword evidence="7" id="KW-1185">Reference proteome</keyword>
<comment type="subunit">
    <text evidence="4">Component of the lipopolysaccharide transport and assembly complex.</text>
</comment>
<evidence type="ECO:0000256" key="1">
    <source>
        <dbReference type="ARBA" id="ARBA00022448"/>
    </source>
</evidence>
<comment type="function">
    <text evidence="4">Involved in the assembly of lipopolysaccharide (LPS). Required for the translocation of LPS from the inner membrane to the outer membrane.</text>
</comment>
<dbReference type="STRING" id="83765.SAMN05660284_01056"/>
<comment type="similarity">
    <text evidence="4">Belongs to the LptA family.</text>
</comment>
<dbReference type="GO" id="GO:0015920">
    <property type="term" value="P:lipopolysaccharide transport"/>
    <property type="evidence" value="ECO:0007669"/>
    <property type="project" value="UniProtKB-UniRule"/>
</dbReference>
<organism evidence="6 7">
    <name type="scientific">Formivibrio citricus</name>
    <dbReference type="NCBI Taxonomy" id="83765"/>
    <lineage>
        <taxon>Bacteria</taxon>
        <taxon>Pseudomonadati</taxon>
        <taxon>Pseudomonadota</taxon>
        <taxon>Betaproteobacteria</taxon>
        <taxon>Neisseriales</taxon>
        <taxon>Chitinibacteraceae</taxon>
        <taxon>Formivibrio</taxon>
    </lineage>
</organism>
<dbReference type="HAMAP" id="MF_01914">
    <property type="entry name" value="LPS_assembly_LptA"/>
    <property type="match status" value="1"/>
</dbReference>
<dbReference type="PANTHER" id="PTHR36504:SF1">
    <property type="entry name" value="LIPOPOLYSACCHARIDE EXPORT SYSTEM PROTEIN LPTA"/>
    <property type="match status" value="1"/>
</dbReference>
<dbReference type="EMBL" id="FOVE01000006">
    <property type="protein sequence ID" value="SFN27949.1"/>
    <property type="molecule type" value="Genomic_DNA"/>
</dbReference>
<dbReference type="InterPro" id="IPR005653">
    <property type="entry name" value="OstA-like_N"/>
</dbReference>
<dbReference type="GO" id="GO:0001530">
    <property type="term" value="F:lipopolysaccharide binding"/>
    <property type="evidence" value="ECO:0007669"/>
    <property type="project" value="InterPro"/>
</dbReference>
<accession>A0A1I4XRN3</accession>
<reference evidence="7" key="1">
    <citation type="submission" date="2016-10" db="EMBL/GenBank/DDBJ databases">
        <authorList>
            <person name="Varghese N."/>
            <person name="Submissions S."/>
        </authorList>
    </citation>
    <scope>NUCLEOTIDE SEQUENCE [LARGE SCALE GENOMIC DNA]</scope>
    <source>
        <strain evidence="7">DSM 6150</strain>
    </source>
</reference>
<evidence type="ECO:0000256" key="2">
    <source>
        <dbReference type="ARBA" id="ARBA00022729"/>
    </source>
</evidence>
<dbReference type="OrthoDB" id="5294855at2"/>
<dbReference type="InterPro" id="IPR014340">
    <property type="entry name" value="LptA"/>
</dbReference>
<comment type="subcellular location">
    <subcellularLocation>
        <location evidence="4">Periplasm</location>
    </subcellularLocation>
</comment>
<keyword evidence="1 4" id="KW-0813">Transport</keyword>
<name>A0A1I4XRN3_9NEIS</name>
<dbReference type="AlphaFoldDB" id="A0A1I4XRN3"/>
<evidence type="ECO:0000313" key="7">
    <source>
        <dbReference type="Proteomes" id="UP000242869"/>
    </source>
</evidence>
<dbReference type="GO" id="GO:0030288">
    <property type="term" value="C:outer membrane-bounded periplasmic space"/>
    <property type="evidence" value="ECO:0007669"/>
    <property type="project" value="TreeGrafter"/>
</dbReference>
<evidence type="ECO:0000313" key="6">
    <source>
        <dbReference type="EMBL" id="SFN27949.1"/>
    </source>
</evidence>
<dbReference type="Gene3D" id="2.60.450.10">
    <property type="entry name" value="Lipopolysaccharide (LPS) transport protein A like domain"/>
    <property type="match status" value="1"/>
</dbReference>
<dbReference type="GO" id="GO:0043165">
    <property type="term" value="P:Gram-negative-bacterium-type cell outer membrane assembly"/>
    <property type="evidence" value="ECO:0007669"/>
    <property type="project" value="UniProtKB-UniRule"/>
</dbReference>
<protein>
    <recommendedName>
        <fullName evidence="4">Lipopolysaccharide export system protein LptA</fullName>
    </recommendedName>
</protein>
<keyword evidence="2 4" id="KW-0732">Signal</keyword>
<proteinExistence type="inferred from homology"/>
<feature type="signal peptide" evidence="4">
    <location>
        <begin position="1"/>
        <end position="22"/>
    </location>
</feature>
<evidence type="ECO:0000256" key="3">
    <source>
        <dbReference type="ARBA" id="ARBA00022764"/>
    </source>
</evidence>
<dbReference type="Proteomes" id="UP000242869">
    <property type="component" value="Unassembled WGS sequence"/>
</dbReference>
<dbReference type="InterPro" id="IPR052037">
    <property type="entry name" value="LPS_export_LptA"/>
</dbReference>
<evidence type="ECO:0000259" key="5">
    <source>
        <dbReference type="Pfam" id="PF03968"/>
    </source>
</evidence>
<sequence precursor="true">MFRTKLALALALVCCLESPAFAEQGDREKPMNIQADNCNYEQKAQRSVCTHNVVVTQGTMTIYADRLVITQDADGNQFAHGEGKPVRFKQRLDKSTDWLEAESQRFNYDGKKGFLQLFDKAWVRKSQDVVHGDHITYDLNTELYQAKSKPGGRVNITIVPKKKEAKAAP</sequence>
<feature type="domain" description="Organic solvent tolerance-like N-terminal" evidence="5">
    <location>
        <begin position="32"/>
        <end position="142"/>
    </location>
</feature>
<dbReference type="Pfam" id="PF03968">
    <property type="entry name" value="LptD_N"/>
    <property type="match status" value="1"/>
</dbReference>
<dbReference type="NCBIfam" id="TIGR03002">
    <property type="entry name" value="outer_YhbN_LptA"/>
    <property type="match status" value="1"/>
</dbReference>
<evidence type="ECO:0000256" key="4">
    <source>
        <dbReference type="HAMAP-Rule" id="MF_01914"/>
    </source>
</evidence>